<keyword evidence="6 7" id="KW-0472">Membrane</keyword>
<name>A0A1C5GMF4_9ACTN</name>
<feature type="transmembrane region" description="Helical" evidence="7">
    <location>
        <begin position="224"/>
        <end position="244"/>
    </location>
</feature>
<dbReference type="GO" id="GO:0005886">
    <property type="term" value="C:plasma membrane"/>
    <property type="evidence" value="ECO:0007669"/>
    <property type="project" value="UniProtKB-SubCell"/>
</dbReference>
<dbReference type="AlphaFoldDB" id="A0A1C5GMF4"/>
<keyword evidence="9" id="KW-1185">Reference proteome</keyword>
<dbReference type="Pfam" id="PF05977">
    <property type="entry name" value="MFS_3"/>
    <property type="match status" value="1"/>
</dbReference>
<protein>
    <submittedName>
        <fullName evidence="8">Fucose permease</fullName>
    </submittedName>
</protein>
<dbReference type="InterPro" id="IPR010290">
    <property type="entry name" value="TM_effector"/>
</dbReference>
<sequence length="419" mass="43349">MTVRQGAGVFWRWWAAGTTSQVGSAVGAVALPLTALTVLDASAFEMGLVAAASYVAWLVIGLPAGVIVQRLPLRGAQVGADLARAAAVASIPLAWWAGRLTVAQLVVVALVVSFANVLFDVANSTFLPAIVSRDQLHSRNSLTSATHAVTQLSGPSLGGLAVQALGAVPTMLVDAASYLVSAVLLRSLPARRSDAPDRWPPVRRMIAEGWRYVTRHRIMGPTMWAATAVNFVCGAQLAVYPLYLVRELHAPAALVGVLLAVEGVGSLVGAALTPWITGRWGSARSVLVGCGVAVLGAAAVPLGAGWPAYLAFAAGNVVFAGGVVVLSVTTRTYRQTASPPELLSRVMATVRFVSWGAIPVGGLAAGTLAGLVGARATLVVFAGATLLAPLVLFRSPVRRLRDLTDLDADEPVRRATPVG</sequence>
<dbReference type="RefSeq" id="WP_088974146.1">
    <property type="nucleotide sequence ID" value="NZ_LT607753.1"/>
</dbReference>
<feature type="transmembrane region" description="Helical" evidence="7">
    <location>
        <begin position="100"/>
        <end position="119"/>
    </location>
</feature>
<evidence type="ECO:0000256" key="4">
    <source>
        <dbReference type="ARBA" id="ARBA00022692"/>
    </source>
</evidence>
<feature type="transmembrane region" description="Helical" evidence="7">
    <location>
        <begin position="250"/>
        <end position="273"/>
    </location>
</feature>
<feature type="transmembrane region" description="Helical" evidence="7">
    <location>
        <begin position="160"/>
        <end position="185"/>
    </location>
</feature>
<evidence type="ECO:0000256" key="5">
    <source>
        <dbReference type="ARBA" id="ARBA00022989"/>
    </source>
</evidence>
<dbReference type="CDD" id="cd06173">
    <property type="entry name" value="MFS_MefA_like"/>
    <property type="match status" value="1"/>
</dbReference>
<keyword evidence="2" id="KW-0813">Transport</keyword>
<feature type="transmembrane region" description="Helical" evidence="7">
    <location>
        <begin position="342"/>
        <end position="366"/>
    </location>
</feature>
<dbReference type="PANTHER" id="PTHR23513">
    <property type="entry name" value="INTEGRAL MEMBRANE EFFLUX PROTEIN-RELATED"/>
    <property type="match status" value="1"/>
</dbReference>
<reference evidence="9" key="1">
    <citation type="submission" date="2016-06" db="EMBL/GenBank/DDBJ databases">
        <authorList>
            <person name="Varghese N."/>
            <person name="Submissions Spin"/>
        </authorList>
    </citation>
    <scope>NUCLEOTIDE SEQUENCE [LARGE SCALE GENOMIC DNA]</scope>
    <source>
        <strain evidence="9">DSM 45161</strain>
    </source>
</reference>
<evidence type="ECO:0000256" key="6">
    <source>
        <dbReference type="ARBA" id="ARBA00023136"/>
    </source>
</evidence>
<comment type="subcellular location">
    <subcellularLocation>
        <location evidence="1">Cell membrane</location>
        <topology evidence="1">Multi-pass membrane protein</topology>
    </subcellularLocation>
</comment>
<dbReference type="PANTHER" id="PTHR23513:SF6">
    <property type="entry name" value="MAJOR FACILITATOR SUPERFAMILY ASSOCIATED DOMAIN-CONTAINING PROTEIN"/>
    <property type="match status" value="1"/>
</dbReference>
<evidence type="ECO:0000313" key="9">
    <source>
        <dbReference type="Proteomes" id="UP000198215"/>
    </source>
</evidence>
<accession>A0A1C5GMF4</accession>
<dbReference type="EMBL" id="LT607753">
    <property type="protein sequence ID" value="SCG34990.1"/>
    <property type="molecule type" value="Genomic_DNA"/>
</dbReference>
<keyword evidence="3" id="KW-1003">Cell membrane</keyword>
<keyword evidence="5 7" id="KW-1133">Transmembrane helix</keyword>
<dbReference type="Gene3D" id="1.20.1250.20">
    <property type="entry name" value="MFS general substrate transporter like domains"/>
    <property type="match status" value="1"/>
</dbReference>
<gene>
    <name evidence="8" type="ORF">GA0070614_0123</name>
</gene>
<feature type="transmembrane region" description="Helical" evidence="7">
    <location>
        <begin position="372"/>
        <end position="393"/>
    </location>
</feature>
<evidence type="ECO:0000256" key="2">
    <source>
        <dbReference type="ARBA" id="ARBA00022448"/>
    </source>
</evidence>
<feature type="transmembrane region" description="Helical" evidence="7">
    <location>
        <begin position="46"/>
        <end position="68"/>
    </location>
</feature>
<evidence type="ECO:0000256" key="7">
    <source>
        <dbReference type="SAM" id="Phobius"/>
    </source>
</evidence>
<dbReference type="SUPFAM" id="SSF103473">
    <property type="entry name" value="MFS general substrate transporter"/>
    <property type="match status" value="1"/>
</dbReference>
<feature type="transmembrane region" description="Helical" evidence="7">
    <location>
        <begin position="310"/>
        <end position="330"/>
    </location>
</feature>
<organism evidence="8 9">
    <name type="scientific">Micromonospora coxensis</name>
    <dbReference type="NCBI Taxonomy" id="356852"/>
    <lineage>
        <taxon>Bacteria</taxon>
        <taxon>Bacillati</taxon>
        <taxon>Actinomycetota</taxon>
        <taxon>Actinomycetes</taxon>
        <taxon>Micromonosporales</taxon>
        <taxon>Micromonosporaceae</taxon>
        <taxon>Micromonospora</taxon>
    </lineage>
</organism>
<dbReference type="OrthoDB" id="9815525at2"/>
<dbReference type="Proteomes" id="UP000198215">
    <property type="component" value="Chromosome I"/>
</dbReference>
<keyword evidence="4 7" id="KW-0812">Transmembrane</keyword>
<evidence type="ECO:0000256" key="1">
    <source>
        <dbReference type="ARBA" id="ARBA00004651"/>
    </source>
</evidence>
<feature type="transmembrane region" description="Helical" evidence="7">
    <location>
        <begin position="285"/>
        <end position="304"/>
    </location>
</feature>
<evidence type="ECO:0000313" key="8">
    <source>
        <dbReference type="EMBL" id="SCG34990.1"/>
    </source>
</evidence>
<dbReference type="InterPro" id="IPR036259">
    <property type="entry name" value="MFS_trans_sf"/>
</dbReference>
<proteinExistence type="predicted"/>
<evidence type="ECO:0000256" key="3">
    <source>
        <dbReference type="ARBA" id="ARBA00022475"/>
    </source>
</evidence>